<dbReference type="AlphaFoldDB" id="A0ABC8R5X7"/>
<sequence>MVFSLGLLLLFFICKCAFVLIQEKRKHDVQHIELSELQGSHKRNSNTDCSEDVTDFTGCCSSPFFLSCQPSNFRQGSSHQLGNVETDKDTHNVPQSSSDNHQETPLPGPMSVASGKAQTEVV</sequence>
<gene>
    <name evidence="3" type="ORF">ILEXP_LOCUS6314</name>
</gene>
<dbReference type="EMBL" id="CAUOFW020000925">
    <property type="protein sequence ID" value="CAK9138960.1"/>
    <property type="molecule type" value="Genomic_DNA"/>
</dbReference>
<accession>A0ABC8R5X7</accession>
<evidence type="ECO:0000256" key="2">
    <source>
        <dbReference type="SAM" id="SignalP"/>
    </source>
</evidence>
<feature type="signal peptide" evidence="2">
    <location>
        <begin position="1"/>
        <end position="16"/>
    </location>
</feature>
<organism evidence="3 4">
    <name type="scientific">Ilex paraguariensis</name>
    <name type="common">yerba mate</name>
    <dbReference type="NCBI Taxonomy" id="185542"/>
    <lineage>
        <taxon>Eukaryota</taxon>
        <taxon>Viridiplantae</taxon>
        <taxon>Streptophyta</taxon>
        <taxon>Embryophyta</taxon>
        <taxon>Tracheophyta</taxon>
        <taxon>Spermatophyta</taxon>
        <taxon>Magnoliopsida</taxon>
        <taxon>eudicotyledons</taxon>
        <taxon>Gunneridae</taxon>
        <taxon>Pentapetalae</taxon>
        <taxon>asterids</taxon>
        <taxon>campanulids</taxon>
        <taxon>Aquifoliales</taxon>
        <taxon>Aquifoliaceae</taxon>
        <taxon>Ilex</taxon>
    </lineage>
</organism>
<feature type="region of interest" description="Disordered" evidence="1">
    <location>
        <begin position="74"/>
        <end position="122"/>
    </location>
</feature>
<dbReference type="Proteomes" id="UP001642360">
    <property type="component" value="Unassembled WGS sequence"/>
</dbReference>
<evidence type="ECO:0000313" key="4">
    <source>
        <dbReference type="Proteomes" id="UP001642360"/>
    </source>
</evidence>
<keyword evidence="2" id="KW-0732">Signal</keyword>
<evidence type="ECO:0000313" key="3">
    <source>
        <dbReference type="EMBL" id="CAK9138960.1"/>
    </source>
</evidence>
<reference evidence="3 4" key="1">
    <citation type="submission" date="2024-02" db="EMBL/GenBank/DDBJ databases">
        <authorList>
            <person name="Vignale AGUSTIN F."/>
            <person name="Sosa J E."/>
            <person name="Modenutti C."/>
        </authorList>
    </citation>
    <scope>NUCLEOTIDE SEQUENCE [LARGE SCALE GENOMIC DNA]</scope>
</reference>
<feature type="compositionally biased region" description="Polar residues" evidence="1">
    <location>
        <begin position="74"/>
        <end position="83"/>
    </location>
</feature>
<name>A0ABC8R5X7_9AQUA</name>
<keyword evidence="4" id="KW-1185">Reference proteome</keyword>
<protein>
    <submittedName>
        <fullName evidence="3">Uncharacterized protein</fullName>
    </submittedName>
</protein>
<comment type="caution">
    <text evidence="3">The sequence shown here is derived from an EMBL/GenBank/DDBJ whole genome shotgun (WGS) entry which is preliminary data.</text>
</comment>
<proteinExistence type="predicted"/>
<evidence type="ECO:0000256" key="1">
    <source>
        <dbReference type="SAM" id="MobiDB-lite"/>
    </source>
</evidence>
<feature type="chain" id="PRO_5044882543" evidence="2">
    <location>
        <begin position="17"/>
        <end position="122"/>
    </location>
</feature>